<sequence length="174" mass="18864">MRDRTVTSRQRGDRPPRAQAAFGVGVIVLDEDGRVLLGRHRAGTWELPGGKIEPGESVQVAAARELAEETGLRAEPADIRVFAMLHDAVHGLNRITMASVLTTYGGVPYAAEPDLVSAWEWRSPTGLPSPLFTPSAQILAAWYPDVDIAYPAAHRLTVTEVDGTRSAKSELRRG</sequence>
<dbReference type="PROSITE" id="PS51462">
    <property type="entry name" value="NUDIX"/>
    <property type="match status" value="1"/>
</dbReference>
<protein>
    <submittedName>
        <fullName evidence="6">NUDIX domain-containing protein</fullName>
    </submittedName>
</protein>
<dbReference type="PROSITE" id="PS00893">
    <property type="entry name" value="NUDIX_BOX"/>
    <property type="match status" value="1"/>
</dbReference>
<dbReference type="PANTHER" id="PTHR43046:SF14">
    <property type="entry name" value="MUTT_NUDIX FAMILY PROTEIN"/>
    <property type="match status" value="1"/>
</dbReference>
<dbReference type="RefSeq" id="WP_131124534.1">
    <property type="nucleotide sequence ID" value="NZ_SIXH01000213.1"/>
</dbReference>
<reference evidence="6 7" key="1">
    <citation type="submission" date="2019-02" db="EMBL/GenBank/DDBJ databases">
        <title>Draft Genome Sequence of Streptomyces sp. AM-2504, identified by 16S rRNA comparative analysis as a Streptomyces Kasugaensis strain.</title>
        <authorList>
            <person name="Napolioni V."/>
            <person name="Giuliodori A.M."/>
            <person name="Spurio R."/>
            <person name="Fabbretti A."/>
        </authorList>
    </citation>
    <scope>NUCLEOTIDE SEQUENCE [LARGE SCALE GENOMIC DNA]</scope>
    <source>
        <strain evidence="6 7">AM-2504</strain>
    </source>
</reference>
<dbReference type="PANTHER" id="PTHR43046">
    <property type="entry name" value="GDP-MANNOSE MANNOSYL HYDROLASE"/>
    <property type="match status" value="1"/>
</dbReference>
<dbReference type="AlphaFoldDB" id="A0A4Q9HRG9"/>
<keyword evidence="7" id="KW-1185">Reference proteome</keyword>
<dbReference type="Gene3D" id="3.90.79.10">
    <property type="entry name" value="Nucleoside Triphosphate Pyrophosphohydrolase"/>
    <property type="match status" value="1"/>
</dbReference>
<dbReference type="InterPro" id="IPR015797">
    <property type="entry name" value="NUDIX_hydrolase-like_dom_sf"/>
</dbReference>
<dbReference type="PRINTS" id="PR00502">
    <property type="entry name" value="NUDIXFAMILY"/>
</dbReference>
<gene>
    <name evidence="6" type="ORF">EYS09_22040</name>
</gene>
<comment type="caution">
    <text evidence="6">The sequence shown here is derived from an EMBL/GenBank/DDBJ whole genome shotgun (WGS) entry which is preliminary data.</text>
</comment>
<dbReference type="Pfam" id="PF00293">
    <property type="entry name" value="NUDIX"/>
    <property type="match status" value="1"/>
</dbReference>
<dbReference type="InterPro" id="IPR020084">
    <property type="entry name" value="NUDIX_hydrolase_CS"/>
</dbReference>
<dbReference type="Proteomes" id="UP000292452">
    <property type="component" value="Unassembled WGS sequence"/>
</dbReference>
<evidence type="ECO:0000256" key="3">
    <source>
        <dbReference type="ARBA" id="ARBA00022801"/>
    </source>
</evidence>
<evidence type="ECO:0000256" key="4">
    <source>
        <dbReference type="RuleBase" id="RU003476"/>
    </source>
</evidence>
<dbReference type="InterPro" id="IPR020476">
    <property type="entry name" value="Nudix_hydrolase"/>
</dbReference>
<dbReference type="GO" id="GO:0016787">
    <property type="term" value="F:hydrolase activity"/>
    <property type="evidence" value="ECO:0007669"/>
    <property type="project" value="UniProtKB-KW"/>
</dbReference>
<accession>A0A4Q9HRG9</accession>
<dbReference type="CDD" id="cd04678">
    <property type="entry name" value="NUDIX_MTH2_Nudt15"/>
    <property type="match status" value="1"/>
</dbReference>
<keyword evidence="3 4" id="KW-0378">Hydrolase</keyword>
<evidence type="ECO:0000259" key="5">
    <source>
        <dbReference type="PROSITE" id="PS51462"/>
    </source>
</evidence>
<dbReference type="SUPFAM" id="SSF55811">
    <property type="entry name" value="Nudix"/>
    <property type="match status" value="1"/>
</dbReference>
<evidence type="ECO:0000313" key="6">
    <source>
        <dbReference type="EMBL" id="TBO57566.1"/>
    </source>
</evidence>
<evidence type="ECO:0000256" key="1">
    <source>
        <dbReference type="ARBA" id="ARBA00001946"/>
    </source>
</evidence>
<evidence type="ECO:0000256" key="2">
    <source>
        <dbReference type="ARBA" id="ARBA00005582"/>
    </source>
</evidence>
<dbReference type="EMBL" id="SIXH01000213">
    <property type="protein sequence ID" value="TBO57566.1"/>
    <property type="molecule type" value="Genomic_DNA"/>
</dbReference>
<proteinExistence type="inferred from homology"/>
<feature type="domain" description="Nudix hydrolase" evidence="5">
    <location>
        <begin position="19"/>
        <end position="145"/>
    </location>
</feature>
<organism evidence="6 7">
    <name type="scientific">Streptomyces kasugaensis</name>
    <dbReference type="NCBI Taxonomy" id="1946"/>
    <lineage>
        <taxon>Bacteria</taxon>
        <taxon>Bacillati</taxon>
        <taxon>Actinomycetota</taxon>
        <taxon>Actinomycetes</taxon>
        <taxon>Kitasatosporales</taxon>
        <taxon>Streptomycetaceae</taxon>
        <taxon>Streptomyces</taxon>
    </lineage>
</organism>
<comment type="similarity">
    <text evidence="2 4">Belongs to the Nudix hydrolase family.</text>
</comment>
<comment type="cofactor">
    <cofactor evidence="1">
        <name>Mg(2+)</name>
        <dbReference type="ChEBI" id="CHEBI:18420"/>
    </cofactor>
</comment>
<evidence type="ECO:0000313" key="7">
    <source>
        <dbReference type="Proteomes" id="UP000292452"/>
    </source>
</evidence>
<name>A0A4Q9HRG9_STRKA</name>
<dbReference type="InterPro" id="IPR000086">
    <property type="entry name" value="NUDIX_hydrolase_dom"/>
</dbReference>